<sequence>GFGGPWANCGGRGPPPRQLRPSSVPLFRPIHTFPFPINSLNSRKSRTAQPTQHDGESTASGREHRSSDASGLAFAAAACGGGGGSGHRGSRRAGVDAVRAVAAGDGGDRRQGPRGGPAGHGPAGAAPRHGLGARADRRRALRLAHLRLGLLDHRGLPDGRRRGAAGPRRGGQRRAVRPRRRRPRPRGHRGVARVQPAVPVRGPPELHHLQGSLQGSRVHEGGDGGAPLRLRCRRRLHRPRARVRAVEPGVQLHAGRVRPRAHLGGRRRQPREDGDGARGRGRPLPGPGVDAGPLHGGPPLRRQLHVGPRRGPLLLGPPAGVQRVQGEQLRARRPGGQERHARALAVAPQPGPPCRRRRQRRRRRGLHRQGARQVPRQDGQIVGLLIDPSLLATPTLVAAY</sequence>
<accession>A0A1D6LBV9</accession>
<feature type="compositionally biased region" description="Low complexity" evidence="1">
    <location>
        <begin position="123"/>
        <end position="133"/>
    </location>
</feature>
<feature type="region of interest" description="Disordered" evidence="1">
    <location>
        <begin position="241"/>
        <end position="319"/>
    </location>
</feature>
<feature type="region of interest" description="Disordered" evidence="1">
    <location>
        <begin position="1"/>
        <end position="134"/>
    </location>
</feature>
<feature type="compositionally biased region" description="Polar residues" evidence="1">
    <location>
        <begin position="38"/>
        <end position="52"/>
    </location>
</feature>
<dbReference type="EMBL" id="CM007647">
    <property type="protein sequence ID" value="ONM11579.1"/>
    <property type="molecule type" value="Genomic_DNA"/>
</dbReference>
<evidence type="ECO:0000256" key="1">
    <source>
        <dbReference type="SAM" id="MobiDB-lite"/>
    </source>
</evidence>
<feature type="compositionally biased region" description="Low complexity" evidence="1">
    <location>
        <begin position="68"/>
        <end position="78"/>
    </location>
</feature>
<feature type="compositionally biased region" description="Basic residues" evidence="1">
    <location>
        <begin position="255"/>
        <end position="269"/>
    </location>
</feature>
<feature type="non-terminal residue" evidence="2">
    <location>
        <position position="1"/>
    </location>
</feature>
<feature type="compositionally biased region" description="Gly residues" evidence="1">
    <location>
        <begin position="113"/>
        <end position="122"/>
    </location>
</feature>
<gene>
    <name evidence="2" type="ORF">ZEAMMB73_Zm00001d034839</name>
</gene>
<proteinExistence type="predicted"/>
<protein>
    <submittedName>
        <fullName evidence="2">Purple acid phosphatase 15</fullName>
    </submittedName>
</protein>
<name>A0A1D6LBV9_MAIZE</name>
<reference evidence="2" key="1">
    <citation type="submission" date="2015-12" db="EMBL/GenBank/DDBJ databases">
        <title>Update maize B73 reference genome by single molecule sequencing technologies.</title>
        <authorList>
            <consortium name="Maize Genome Sequencing Project"/>
            <person name="Ware D."/>
        </authorList>
    </citation>
    <scope>NUCLEOTIDE SEQUENCE [LARGE SCALE GENOMIC DNA]</scope>
    <source>
        <tissue evidence="2">Seedling</tissue>
    </source>
</reference>
<dbReference type="AlphaFoldDB" id="A0A1D6LBV9"/>
<feature type="compositionally biased region" description="Basic residues" evidence="1">
    <location>
        <begin position="170"/>
        <end position="191"/>
    </location>
</feature>
<organism evidence="2">
    <name type="scientific">Zea mays</name>
    <name type="common">Maize</name>
    <dbReference type="NCBI Taxonomy" id="4577"/>
    <lineage>
        <taxon>Eukaryota</taxon>
        <taxon>Viridiplantae</taxon>
        <taxon>Streptophyta</taxon>
        <taxon>Embryophyta</taxon>
        <taxon>Tracheophyta</taxon>
        <taxon>Spermatophyta</taxon>
        <taxon>Magnoliopsida</taxon>
        <taxon>Liliopsida</taxon>
        <taxon>Poales</taxon>
        <taxon>Poaceae</taxon>
        <taxon>PACMAD clade</taxon>
        <taxon>Panicoideae</taxon>
        <taxon>Andropogonodae</taxon>
        <taxon>Andropogoneae</taxon>
        <taxon>Tripsacinae</taxon>
        <taxon>Zea</taxon>
    </lineage>
</organism>
<feature type="region of interest" description="Disordered" evidence="1">
    <location>
        <begin position="153"/>
        <end position="228"/>
    </location>
</feature>
<feature type="compositionally biased region" description="Basic and acidic residues" evidence="1">
    <location>
        <begin position="53"/>
        <end position="67"/>
    </location>
</feature>
<feature type="compositionally biased region" description="Basic residues" evidence="1">
    <location>
        <begin position="354"/>
        <end position="370"/>
    </location>
</feature>
<feature type="compositionally biased region" description="Low complexity" evidence="1">
    <location>
        <begin position="309"/>
        <end position="318"/>
    </location>
</feature>
<evidence type="ECO:0000313" key="2">
    <source>
        <dbReference type="EMBL" id="ONM11579.1"/>
    </source>
</evidence>
<feature type="region of interest" description="Disordered" evidence="1">
    <location>
        <begin position="347"/>
        <end position="375"/>
    </location>
</feature>